<dbReference type="GO" id="GO:0004650">
    <property type="term" value="F:polygalacturonase activity"/>
    <property type="evidence" value="ECO:0007669"/>
    <property type="project" value="InterPro"/>
</dbReference>
<evidence type="ECO:0000256" key="7">
    <source>
        <dbReference type="ARBA" id="ARBA00023316"/>
    </source>
</evidence>
<dbReference type="InterPro" id="IPR000743">
    <property type="entry name" value="Glyco_hydro_28"/>
</dbReference>
<name>A0A843TPC2_COLES</name>
<dbReference type="PANTHER" id="PTHR31375">
    <property type="match status" value="1"/>
</dbReference>
<evidence type="ECO:0000256" key="8">
    <source>
        <dbReference type="RuleBase" id="RU361169"/>
    </source>
</evidence>
<keyword evidence="6 8" id="KW-0326">Glycosidase</keyword>
<dbReference type="EMBL" id="NMUH01000169">
    <property type="protein sequence ID" value="MQL73478.1"/>
    <property type="molecule type" value="Genomic_DNA"/>
</dbReference>
<keyword evidence="5 8" id="KW-0378">Hydrolase</keyword>
<accession>A0A843TPC2</accession>
<keyword evidence="10" id="KW-1185">Reference proteome</keyword>
<keyword evidence="4" id="KW-0964">Secreted</keyword>
<dbReference type="Proteomes" id="UP000652761">
    <property type="component" value="Unassembled WGS sequence"/>
</dbReference>
<evidence type="ECO:0000256" key="2">
    <source>
        <dbReference type="ARBA" id="ARBA00008834"/>
    </source>
</evidence>
<comment type="subcellular location">
    <subcellularLocation>
        <location evidence="1">Secreted</location>
        <location evidence="1">Cell wall</location>
    </subcellularLocation>
</comment>
<dbReference type="OrthoDB" id="187139at2759"/>
<dbReference type="InterPro" id="IPR011050">
    <property type="entry name" value="Pectin_lyase_fold/virulence"/>
</dbReference>
<comment type="caution">
    <text evidence="9">The sequence shown here is derived from an EMBL/GenBank/DDBJ whole genome shotgun (WGS) entry which is preliminary data.</text>
</comment>
<dbReference type="GO" id="GO:0071555">
    <property type="term" value="P:cell wall organization"/>
    <property type="evidence" value="ECO:0007669"/>
    <property type="project" value="UniProtKB-KW"/>
</dbReference>
<organism evidence="9 10">
    <name type="scientific">Colocasia esculenta</name>
    <name type="common">Wild taro</name>
    <name type="synonym">Arum esculentum</name>
    <dbReference type="NCBI Taxonomy" id="4460"/>
    <lineage>
        <taxon>Eukaryota</taxon>
        <taxon>Viridiplantae</taxon>
        <taxon>Streptophyta</taxon>
        <taxon>Embryophyta</taxon>
        <taxon>Tracheophyta</taxon>
        <taxon>Spermatophyta</taxon>
        <taxon>Magnoliopsida</taxon>
        <taxon>Liliopsida</taxon>
        <taxon>Araceae</taxon>
        <taxon>Aroideae</taxon>
        <taxon>Colocasieae</taxon>
        <taxon>Colocasia</taxon>
    </lineage>
</organism>
<evidence type="ECO:0000256" key="4">
    <source>
        <dbReference type="ARBA" id="ARBA00022525"/>
    </source>
</evidence>
<keyword evidence="7" id="KW-0961">Cell wall biogenesis/degradation</keyword>
<sequence length="329" mass="34816">MFLVPSPGTFLLPRQVIFSGPCRSNTILFQVAGNVVAPRGLWTSDVTSSWISFRYISGLSIYGSGKFDGQGFDWWACRTSRSVGVAFCDGFRLYGVTFANSPSKHLTLFGSQWAVIDGITVSSPQDSPNTDGLLIQQCQHVQVTSSSFASGDDCVAIGTGSSDVNISQITCGPGHGISIGSLGGGGSRAEVENVRVSSCNFFNTMFGARIKTWPGGSGFAREISFEDITFTAVQYPVIIDQYYCGGAAGCPNKASAVEVSNVRYVGLAGTSASNKAIRLECSKNVPCTGILLDNVVIRSAVRGKPTSSSCYNARGWTKDQVVPTVPCLA</sequence>
<keyword evidence="3" id="KW-0134">Cell wall</keyword>
<evidence type="ECO:0000256" key="6">
    <source>
        <dbReference type="ARBA" id="ARBA00023295"/>
    </source>
</evidence>
<dbReference type="GO" id="GO:0005975">
    <property type="term" value="P:carbohydrate metabolic process"/>
    <property type="evidence" value="ECO:0007669"/>
    <property type="project" value="InterPro"/>
</dbReference>
<reference evidence="9" key="1">
    <citation type="submission" date="2017-07" db="EMBL/GenBank/DDBJ databases">
        <title>Taro Niue Genome Assembly and Annotation.</title>
        <authorList>
            <person name="Atibalentja N."/>
            <person name="Keating K."/>
            <person name="Fields C.J."/>
        </authorList>
    </citation>
    <scope>NUCLEOTIDE SEQUENCE</scope>
    <source>
        <strain evidence="9">Niue_2</strain>
        <tissue evidence="9">Leaf</tissue>
    </source>
</reference>
<evidence type="ECO:0008006" key="11">
    <source>
        <dbReference type="Google" id="ProtNLM"/>
    </source>
</evidence>
<dbReference type="Gene3D" id="2.160.20.10">
    <property type="entry name" value="Single-stranded right-handed beta-helix, Pectin lyase-like"/>
    <property type="match status" value="1"/>
</dbReference>
<dbReference type="SUPFAM" id="SSF51126">
    <property type="entry name" value="Pectin lyase-like"/>
    <property type="match status" value="1"/>
</dbReference>
<evidence type="ECO:0000313" key="10">
    <source>
        <dbReference type="Proteomes" id="UP000652761"/>
    </source>
</evidence>
<evidence type="ECO:0000256" key="1">
    <source>
        <dbReference type="ARBA" id="ARBA00004191"/>
    </source>
</evidence>
<dbReference type="AlphaFoldDB" id="A0A843TPC2"/>
<proteinExistence type="inferred from homology"/>
<dbReference type="InterPro" id="IPR012334">
    <property type="entry name" value="Pectin_lyas_fold"/>
</dbReference>
<evidence type="ECO:0000256" key="5">
    <source>
        <dbReference type="ARBA" id="ARBA00022801"/>
    </source>
</evidence>
<dbReference type="Pfam" id="PF00295">
    <property type="entry name" value="Glyco_hydro_28"/>
    <property type="match status" value="1"/>
</dbReference>
<gene>
    <name evidence="9" type="ORF">Taro_005834</name>
</gene>
<comment type="similarity">
    <text evidence="2 8">Belongs to the glycosyl hydrolase 28 family.</text>
</comment>
<evidence type="ECO:0000313" key="9">
    <source>
        <dbReference type="EMBL" id="MQL73478.1"/>
    </source>
</evidence>
<protein>
    <recommendedName>
        <fullName evidence="11">Polygalacturonase</fullName>
    </recommendedName>
</protein>
<evidence type="ECO:0000256" key="3">
    <source>
        <dbReference type="ARBA" id="ARBA00022512"/>
    </source>
</evidence>